<dbReference type="RefSeq" id="WP_230365038.1">
    <property type="nucleotide sequence ID" value="NZ_JAJALK010000001.1"/>
</dbReference>
<evidence type="ECO:0000313" key="3">
    <source>
        <dbReference type="Proteomes" id="UP001223420"/>
    </source>
</evidence>
<evidence type="ECO:0000256" key="1">
    <source>
        <dbReference type="SAM" id="MobiDB-lite"/>
    </source>
</evidence>
<dbReference type="AlphaFoldDB" id="A0AAJ1THX5"/>
<feature type="compositionally biased region" description="Pro residues" evidence="1">
    <location>
        <begin position="226"/>
        <end position="249"/>
    </location>
</feature>
<proteinExistence type="predicted"/>
<name>A0AAJ1THX5_9HYPH</name>
<feature type="region of interest" description="Disordered" evidence="1">
    <location>
        <begin position="155"/>
        <end position="249"/>
    </location>
</feature>
<gene>
    <name evidence="2" type="ORF">QO001_000295</name>
</gene>
<organism evidence="2 3">
    <name type="scientific">Methylobacterium brachiatum</name>
    <dbReference type="NCBI Taxonomy" id="269660"/>
    <lineage>
        <taxon>Bacteria</taxon>
        <taxon>Pseudomonadati</taxon>
        <taxon>Pseudomonadota</taxon>
        <taxon>Alphaproteobacteria</taxon>
        <taxon>Hyphomicrobiales</taxon>
        <taxon>Methylobacteriaceae</taxon>
        <taxon>Methylobacterium</taxon>
    </lineage>
</organism>
<comment type="caution">
    <text evidence="2">The sequence shown here is derived from an EMBL/GenBank/DDBJ whole genome shotgun (WGS) entry which is preliminary data.</text>
</comment>
<dbReference type="EMBL" id="JAUSWL010000001">
    <property type="protein sequence ID" value="MDQ0541387.1"/>
    <property type="molecule type" value="Genomic_DNA"/>
</dbReference>
<evidence type="ECO:0000313" key="2">
    <source>
        <dbReference type="EMBL" id="MDQ0541387.1"/>
    </source>
</evidence>
<sequence>MGQSILRTAVAAGVSVARSGLAGALALSLTLPSWAETVSMNARPGQRAFLQGFTHYFPDQGCRSQAASIELVAPPRGGRIEQRREFKVLSGKLDQTGGSIDVVDGCEAVKKDSMSIYYTARPDFSGLDTLSVAVTFGDGSTVPYTFRIKVADVERRQAPAVTRAPAPRDGDPGRAAQTAREAPAERAASTGDFLRDTARQATPTSRPAAAAAPPKAAAPTETDAPIPQPPAPREMMPPPSPRPPAMPQL</sequence>
<dbReference type="Proteomes" id="UP001223420">
    <property type="component" value="Unassembled WGS sequence"/>
</dbReference>
<accession>A0AAJ1THX5</accession>
<protein>
    <submittedName>
        <fullName evidence="2">Uncharacterized protein</fullName>
    </submittedName>
</protein>
<reference evidence="2" key="1">
    <citation type="submission" date="2023-07" db="EMBL/GenBank/DDBJ databases">
        <title>Genomic Encyclopedia of Type Strains, Phase IV (KMG-IV): sequencing the most valuable type-strain genomes for metagenomic binning, comparative biology and taxonomic classification.</title>
        <authorList>
            <person name="Goeker M."/>
        </authorList>
    </citation>
    <scope>NUCLEOTIDE SEQUENCE</scope>
    <source>
        <strain evidence="2">DSM 19569</strain>
    </source>
</reference>
<feature type="compositionally biased region" description="Low complexity" evidence="1">
    <location>
        <begin position="199"/>
        <end position="225"/>
    </location>
</feature>